<organism evidence="3 4">
    <name type="scientific">Nocardioides flavescens</name>
    <dbReference type="NCBI Taxonomy" id="2691959"/>
    <lineage>
        <taxon>Bacteria</taxon>
        <taxon>Bacillati</taxon>
        <taxon>Actinomycetota</taxon>
        <taxon>Actinomycetes</taxon>
        <taxon>Propionibacteriales</taxon>
        <taxon>Nocardioidaceae</taxon>
        <taxon>Nocardioides</taxon>
    </lineage>
</organism>
<evidence type="ECO:0000313" key="3">
    <source>
        <dbReference type="EMBL" id="MXG91954.1"/>
    </source>
</evidence>
<dbReference type="SUPFAM" id="SSF140453">
    <property type="entry name" value="EsxAB dimer-like"/>
    <property type="match status" value="1"/>
</dbReference>
<sequence>MDIHLEHQALRKAVSDVQHAREQLQQARANADNTMSGFLGTGWTGSAATAFSEAWEEWRAGATQVEGGLEAMAALLDAVHRDMTEQDAASQASLDQVSARIVDRLG</sequence>
<comment type="caution">
    <text evidence="3">The sequence shown here is derived from an EMBL/GenBank/DDBJ whole genome shotgun (WGS) entry which is preliminary data.</text>
</comment>
<gene>
    <name evidence="3" type="ORF">GRQ65_20630</name>
</gene>
<dbReference type="EMBL" id="WUEK01000016">
    <property type="protein sequence ID" value="MXG91954.1"/>
    <property type="molecule type" value="Genomic_DNA"/>
</dbReference>
<dbReference type="Pfam" id="PF06013">
    <property type="entry name" value="WXG100"/>
    <property type="match status" value="1"/>
</dbReference>
<feature type="coiled-coil region" evidence="2">
    <location>
        <begin position="7"/>
        <end position="34"/>
    </location>
</feature>
<dbReference type="AlphaFoldDB" id="A0A6L7F444"/>
<keyword evidence="2" id="KW-0175">Coiled coil</keyword>
<dbReference type="InterPro" id="IPR010310">
    <property type="entry name" value="T7SS_ESAT-6-like"/>
</dbReference>
<proteinExistence type="inferred from homology"/>
<accession>A0A6L7F444</accession>
<evidence type="ECO:0000256" key="1">
    <source>
        <dbReference type="RuleBase" id="RU362001"/>
    </source>
</evidence>
<protein>
    <recommendedName>
        <fullName evidence="1">ESAT-6-like protein</fullName>
    </recommendedName>
</protein>
<dbReference type="Proteomes" id="UP000473325">
    <property type="component" value="Unassembled WGS sequence"/>
</dbReference>
<dbReference type="NCBIfam" id="TIGR03930">
    <property type="entry name" value="WXG100_ESAT6"/>
    <property type="match status" value="1"/>
</dbReference>
<dbReference type="RefSeq" id="WP_160879887.1">
    <property type="nucleotide sequence ID" value="NZ_WUEK01000016.1"/>
</dbReference>
<dbReference type="InterPro" id="IPR036689">
    <property type="entry name" value="ESAT-6-like_sf"/>
</dbReference>
<evidence type="ECO:0000256" key="2">
    <source>
        <dbReference type="SAM" id="Coils"/>
    </source>
</evidence>
<comment type="similarity">
    <text evidence="1">Belongs to the WXG100 family.</text>
</comment>
<name>A0A6L7F444_9ACTN</name>
<keyword evidence="4" id="KW-1185">Reference proteome</keyword>
<reference evidence="3 4" key="1">
    <citation type="submission" date="2019-12" db="EMBL/GenBank/DDBJ databases">
        <authorList>
            <person name="Kun Z."/>
        </authorList>
    </citation>
    <scope>NUCLEOTIDE SEQUENCE [LARGE SCALE GENOMIC DNA]</scope>
    <source>
        <strain evidence="3 4">YIM 123512</strain>
    </source>
</reference>
<dbReference type="Gene3D" id="1.10.287.1060">
    <property type="entry name" value="ESAT-6-like"/>
    <property type="match status" value="1"/>
</dbReference>
<evidence type="ECO:0000313" key="4">
    <source>
        <dbReference type="Proteomes" id="UP000473325"/>
    </source>
</evidence>